<evidence type="ECO:0000256" key="2">
    <source>
        <dbReference type="SAM" id="MobiDB-lite"/>
    </source>
</evidence>
<dbReference type="GO" id="GO:0016787">
    <property type="term" value="F:hydrolase activity"/>
    <property type="evidence" value="ECO:0007669"/>
    <property type="project" value="UniProtKB-KW"/>
</dbReference>
<comment type="caution">
    <text evidence="4">The sequence shown here is derived from an EMBL/GenBank/DDBJ whole genome shotgun (WGS) entry which is preliminary data.</text>
</comment>
<dbReference type="EMBL" id="JAVHNR010000002">
    <property type="protein sequence ID" value="KAK6350434.1"/>
    <property type="molecule type" value="Genomic_DNA"/>
</dbReference>
<organism evidence="4 5">
    <name type="scientific">Orbilia javanica</name>
    <dbReference type="NCBI Taxonomy" id="47235"/>
    <lineage>
        <taxon>Eukaryota</taxon>
        <taxon>Fungi</taxon>
        <taxon>Dikarya</taxon>
        <taxon>Ascomycota</taxon>
        <taxon>Pezizomycotina</taxon>
        <taxon>Orbiliomycetes</taxon>
        <taxon>Orbiliales</taxon>
        <taxon>Orbiliaceae</taxon>
        <taxon>Orbilia</taxon>
    </lineage>
</organism>
<dbReference type="AlphaFoldDB" id="A0AAN8MTP2"/>
<accession>A0AAN8MTP2</accession>
<reference evidence="4 5" key="1">
    <citation type="submission" date="2019-10" db="EMBL/GenBank/DDBJ databases">
        <authorList>
            <person name="Palmer J.M."/>
        </authorList>
    </citation>
    <scope>NUCLEOTIDE SEQUENCE [LARGE SCALE GENOMIC DNA]</scope>
    <source>
        <strain evidence="4 5">TWF718</strain>
    </source>
</reference>
<dbReference type="InterPro" id="IPR013094">
    <property type="entry name" value="AB_hydrolase_3"/>
</dbReference>
<name>A0AAN8MTP2_9PEZI</name>
<dbReference type="Gene3D" id="3.40.50.1820">
    <property type="entry name" value="alpha/beta hydrolase"/>
    <property type="match status" value="2"/>
</dbReference>
<feature type="domain" description="Alpha/beta hydrolase fold-3" evidence="3">
    <location>
        <begin position="146"/>
        <end position="259"/>
    </location>
</feature>
<dbReference type="Proteomes" id="UP001313282">
    <property type="component" value="Unassembled WGS sequence"/>
</dbReference>
<evidence type="ECO:0000256" key="1">
    <source>
        <dbReference type="ARBA" id="ARBA00022801"/>
    </source>
</evidence>
<feature type="region of interest" description="Disordered" evidence="2">
    <location>
        <begin position="716"/>
        <end position="793"/>
    </location>
</feature>
<protein>
    <recommendedName>
        <fullName evidence="3">Alpha/beta hydrolase fold-3 domain-containing protein</fullName>
    </recommendedName>
</protein>
<evidence type="ECO:0000313" key="5">
    <source>
        <dbReference type="Proteomes" id="UP001313282"/>
    </source>
</evidence>
<dbReference type="InterPro" id="IPR050300">
    <property type="entry name" value="GDXG_lipolytic_enzyme"/>
</dbReference>
<feature type="compositionally biased region" description="Polar residues" evidence="2">
    <location>
        <begin position="516"/>
        <end position="530"/>
    </location>
</feature>
<proteinExistence type="predicted"/>
<feature type="compositionally biased region" description="Basic and acidic residues" evidence="2">
    <location>
        <begin position="783"/>
        <end position="793"/>
    </location>
</feature>
<keyword evidence="5" id="KW-1185">Reference proteome</keyword>
<dbReference type="SUPFAM" id="SSF53474">
    <property type="entry name" value="alpha/beta-Hydrolases"/>
    <property type="match status" value="1"/>
</dbReference>
<dbReference type="PANTHER" id="PTHR48081">
    <property type="entry name" value="AB HYDROLASE SUPERFAMILY PROTEIN C4A8.06C"/>
    <property type="match status" value="1"/>
</dbReference>
<feature type="region of interest" description="Disordered" evidence="2">
    <location>
        <begin position="322"/>
        <end position="350"/>
    </location>
</feature>
<evidence type="ECO:0000259" key="3">
    <source>
        <dbReference type="Pfam" id="PF07859"/>
    </source>
</evidence>
<dbReference type="InterPro" id="IPR029058">
    <property type="entry name" value="AB_hydrolase_fold"/>
</dbReference>
<keyword evidence="1" id="KW-0378">Hydrolase</keyword>
<feature type="compositionally biased region" description="Basic and acidic residues" evidence="2">
    <location>
        <begin position="716"/>
        <end position="730"/>
    </location>
</feature>
<feature type="region of interest" description="Disordered" evidence="2">
    <location>
        <begin position="667"/>
        <end position="697"/>
    </location>
</feature>
<evidence type="ECO:0000313" key="4">
    <source>
        <dbReference type="EMBL" id="KAK6350434.1"/>
    </source>
</evidence>
<gene>
    <name evidence="4" type="ORF">TWF718_003626</name>
</gene>
<feature type="compositionally biased region" description="Low complexity" evidence="2">
    <location>
        <begin position="539"/>
        <end position="554"/>
    </location>
</feature>
<dbReference type="Pfam" id="PF07859">
    <property type="entry name" value="Abhydrolase_3"/>
    <property type="match status" value="2"/>
</dbReference>
<feature type="domain" description="Alpha/beta hydrolase fold-3" evidence="3">
    <location>
        <begin position="375"/>
        <end position="426"/>
    </location>
</feature>
<feature type="region of interest" description="Disordered" evidence="2">
    <location>
        <begin position="507"/>
        <end position="581"/>
    </location>
</feature>
<sequence length="841" mass="92722">MPDMNTFSVAAATTPTVLSVGLSHYLTKSKHRGKPTYHLGYHQGLELVRKFLVYASHKTVEELQAFTSQYVPVPTWVHVEEVVIPDELLEDAAAKIVEQLGTEGVERVGGKRWWKWRVKEVKGEWIEMRRHYHERVEHQDWAPRTILYIHGGAYFFGSVDEHRYQLQRHARKMKARVFAPRYRLAPQFPFPCGLQDILASYLYLLSQQPASTIIFMGDSAGGGAVASLLCICRDQGIPLPAGSILISPWVDLTHSFPSVIADNSGDYIPAHGFLHKSSPAWPPPTEEDIEKALAAANEISQTGGAAETTSSLTANIREQLRSSISRSKDRKEESQGFDIIPPSTPTLRKRSSVAAPKKGVISILIEGHEVRIKDQIQLYTTNELLSHPLVSPVLQGSLGGLPPMMVLVGGSEVLRDEQIYFAHKAANPRKYPPPSHVATAQQLGALNRWKHGTDVYLQVFDDCCHVTPTLSFTKPAKYMYRSIARFGDWLFAREALQEAAVVGNTIPDTADPLDATDSSDPSSVVEQLPSQEGLKVTRAESLSRPSSSSSLSSSESDEEAEANPRNHISRKLTEPQPVQTYKVPTFTNHMVRQRVDHKGNIHTLPPASELECMKLPMEEIGCIKPEPVRRWMEGKRAWDGRYAKAKKKVQEQRAKEIAEGGYLEFEDDGSGIVERPPGSALAGRRRKEGETVPGRGFKPSYGLKLWSMIGAKQDVKTMETEQKKEGKRESAGLATTAQAPPPAPVAAGHLSDMAKGEGNLSSSSSSSSNIGLPQKPEPSPEGAKLERTQSQVDRLERIASVPVAVLVGTPPATVDVEEPFDKLGRENQRMVNGVGEVDVKN</sequence>
<dbReference type="PANTHER" id="PTHR48081:SF19">
    <property type="entry name" value="AB HYDROLASE SUPERFAMILY PROTEIN C4A8.06C"/>
    <property type="match status" value="1"/>
</dbReference>